<evidence type="ECO:0000256" key="3">
    <source>
        <dbReference type="ARBA" id="ARBA00022692"/>
    </source>
</evidence>
<evidence type="ECO:0000313" key="10">
    <source>
        <dbReference type="EMBL" id="MQL92874.1"/>
    </source>
</evidence>
<evidence type="ECO:0000256" key="2">
    <source>
        <dbReference type="ARBA" id="ARBA00004370"/>
    </source>
</evidence>
<evidence type="ECO:0000256" key="1">
    <source>
        <dbReference type="ARBA" id="ARBA00004173"/>
    </source>
</evidence>
<keyword evidence="3 9" id="KW-0812">Transmembrane</keyword>
<dbReference type="Gene3D" id="1.20.5.340">
    <property type="match status" value="1"/>
</dbReference>
<reference evidence="10" key="1">
    <citation type="submission" date="2017-07" db="EMBL/GenBank/DDBJ databases">
        <title>Taro Niue Genome Assembly and Annotation.</title>
        <authorList>
            <person name="Atibalentja N."/>
            <person name="Keating K."/>
            <person name="Fields C.J."/>
        </authorList>
    </citation>
    <scope>NUCLEOTIDE SEQUENCE</scope>
    <source>
        <strain evidence="10">Niue_2</strain>
        <tissue evidence="10">Leaf</tissue>
    </source>
</reference>
<dbReference type="Pfam" id="PF07798">
    <property type="entry name" value="CCDC90-like"/>
    <property type="match status" value="1"/>
</dbReference>
<protein>
    <submittedName>
        <fullName evidence="10">Uncharacterized protein</fullName>
    </submittedName>
</protein>
<name>A0A843VHT1_COLES</name>
<keyword evidence="11" id="KW-1185">Reference proteome</keyword>
<dbReference type="InterPro" id="IPR024461">
    <property type="entry name" value="CCDC90-like"/>
</dbReference>
<dbReference type="AlphaFoldDB" id="A0A843VHT1"/>
<dbReference type="PANTHER" id="PTHR14360">
    <property type="entry name" value="PROTEIN FMP32, MITOCHONDRIAL"/>
    <property type="match status" value="1"/>
</dbReference>
<keyword evidence="5 8" id="KW-0175">Coiled coil</keyword>
<evidence type="ECO:0000256" key="8">
    <source>
        <dbReference type="SAM" id="Coils"/>
    </source>
</evidence>
<accession>A0A843VHT1</accession>
<dbReference type="GO" id="GO:0016020">
    <property type="term" value="C:membrane"/>
    <property type="evidence" value="ECO:0007669"/>
    <property type="project" value="UniProtKB-SubCell"/>
</dbReference>
<sequence length="359" mass="38949">GALLSLSLPSLPRFFFFSIGFVHLSSSPSSSIYTIFFFFFFFPSRTSHYSTEESRRARREGGGGGGVVVVLLVFHYWRTEQGRFPSLSPSSPSQSPLPILSPSDPVFSGVGTPRPSPLSVICCFLSDPSPSAMAAACRRALMLSGYSSRTVAGLASGLGAGSSVARGSSPCSSSAFRGPDFHHGRSGYARHVSQMILKSSGKRAFLVDTLALVRKLEAQGIPSKHAEAITSAITEVLNDSLENVAQSFMSQGELQKEHHFSTLQRETEKLKSDIEKLRSELKSVIDMVNRLDLNLERGRTRDELAKQSSGTSELTNKLDREIHALRAQLEAAKYDVIKYCIGSLVSLTAVGLAVVRILL</sequence>
<comment type="caution">
    <text evidence="10">The sequence shown here is derived from an EMBL/GenBank/DDBJ whole genome shotgun (WGS) entry which is preliminary data.</text>
</comment>
<dbReference type="EMBL" id="NMUH01001494">
    <property type="protein sequence ID" value="MQL92874.1"/>
    <property type="molecule type" value="Genomic_DNA"/>
</dbReference>
<dbReference type="SUPFAM" id="SSF58100">
    <property type="entry name" value="Bacterial hemolysins"/>
    <property type="match status" value="1"/>
</dbReference>
<gene>
    <name evidence="10" type="ORF">Taro_025511</name>
</gene>
<evidence type="ECO:0000256" key="5">
    <source>
        <dbReference type="ARBA" id="ARBA00023054"/>
    </source>
</evidence>
<keyword evidence="7 9" id="KW-0472">Membrane</keyword>
<keyword evidence="6" id="KW-0496">Mitochondrion</keyword>
<evidence type="ECO:0000256" key="7">
    <source>
        <dbReference type="ARBA" id="ARBA00023136"/>
    </source>
</evidence>
<dbReference type="Proteomes" id="UP000652761">
    <property type="component" value="Unassembled WGS sequence"/>
</dbReference>
<organism evidence="10 11">
    <name type="scientific">Colocasia esculenta</name>
    <name type="common">Wild taro</name>
    <name type="synonym">Arum esculentum</name>
    <dbReference type="NCBI Taxonomy" id="4460"/>
    <lineage>
        <taxon>Eukaryota</taxon>
        <taxon>Viridiplantae</taxon>
        <taxon>Streptophyta</taxon>
        <taxon>Embryophyta</taxon>
        <taxon>Tracheophyta</taxon>
        <taxon>Spermatophyta</taxon>
        <taxon>Magnoliopsida</taxon>
        <taxon>Liliopsida</taxon>
        <taxon>Araceae</taxon>
        <taxon>Aroideae</taxon>
        <taxon>Colocasieae</taxon>
        <taxon>Colocasia</taxon>
    </lineage>
</organism>
<dbReference type="OrthoDB" id="889336at2759"/>
<proteinExistence type="predicted"/>
<evidence type="ECO:0000313" key="11">
    <source>
        <dbReference type="Proteomes" id="UP000652761"/>
    </source>
</evidence>
<feature type="coiled-coil region" evidence="8">
    <location>
        <begin position="260"/>
        <end position="335"/>
    </location>
</feature>
<dbReference type="GO" id="GO:0005739">
    <property type="term" value="C:mitochondrion"/>
    <property type="evidence" value="ECO:0007669"/>
    <property type="project" value="UniProtKB-SubCell"/>
</dbReference>
<feature type="transmembrane region" description="Helical" evidence="9">
    <location>
        <begin position="61"/>
        <end position="77"/>
    </location>
</feature>
<feature type="non-terminal residue" evidence="10">
    <location>
        <position position="1"/>
    </location>
</feature>
<comment type="subcellular location">
    <subcellularLocation>
        <location evidence="2">Membrane</location>
    </subcellularLocation>
    <subcellularLocation>
        <location evidence="1">Mitochondrion</location>
    </subcellularLocation>
</comment>
<dbReference type="PANTHER" id="PTHR14360:SF1">
    <property type="entry name" value="PROTEIN FMP32, MITOCHONDRIAL"/>
    <property type="match status" value="1"/>
</dbReference>
<keyword evidence="4 9" id="KW-1133">Transmembrane helix</keyword>
<evidence type="ECO:0000256" key="6">
    <source>
        <dbReference type="ARBA" id="ARBA00023128"/>
    </source>
</evidence>
<feature type="transmembrane region" description="Helical" evidence="9">
    <location>
        <begin position="14"/>
        <end position="41"/>
    </location>
</feature>
<evidence type="ECO:0000256" key="4">
    <source>
        <dbReference type="ARBA" id="ARBA00022989"/>
    </source>
</evidence>
<evidence type="ECO:0000256" key="9">
    <source>
        <dbReference type="SAM" id="Phobius"/>
    </source>
</evidence>